<organism evidence="1 2">
    <name type="scientific">Alteromonas mediterranea</name>
    <dbReference type="NCBI Taxonomy" id="314275"/>
    <lineage>
        <taxon>Bacteria</taxon>
        <taxon>Pseudomonadati</taxon>
        <taxon>Pseudomonadota</taxon>
        <taxon>Gammaproteobacteria</taxon>
        <taxon>Alteromonadales</taxon>
        <taxon>Alteromonadaceae</taxon>
        <taxon>Alteromonas/Salinimonas group</taxon>
        <taxon>Alteromonas</taxon>
    </lineage>
</organism>
<dbReference type="AlphaFoldDB" id="A0AAC9JE61"/>
<sequence length="135" mass="14681">MYTGFTICFSSHSAQCVSDHVRNVLEASYRASITNTENGFVAASLHGESTTDYEVCLSTDGNYCTIDGWGNASALIGSDFINKLQGVTCFIRLITLTGCWLEDDEDSDELSPTRHTMKAPLSWGLIGDLNFPPTA</sequence>
<dbReference type="RefSeq" id="WP_071960675.1">
    <property type="nucleotide sequence ID" value="NZ_CP018025.1"/>
</dbReference>
<accession>A0AAC9JE61</accession>
<dbReference type="EMBL" id="CP018025">
    <property type="protein sequence ID" value="APD92065.1"/>
    <property type="molecule type" value="Genomic_DNA"/>
</dbReference>
<proteinExistence type="predicted"/>
<keyword evidence="1" id="KW-0614">Plasmid</keyword>
<geneLocation type="plasmid" evidence="2">
    <name>pamcp48-600</name>
</geneLocation>
<evidence type="ECO:0000313" key="2">
    <source>
        <dbReference type="Proteomes" id="UP000182101"/>
    </source>
</evidence>
<evidence type="ECO:0000313" key="1">
    <source>
        <dbReference type="EMBL" id="APD92065.1"/>
    </source>
</evidence>
<protein>
    <submittedName>
        <fullName evidence="1">Uncharacterized protein</fullName>
    </submittedName>
</protein>
<name>A0AAC9JE61_9ALTE</name>
<dbReference type="Proteomes" id="UP000182101">
    <property type="component" value="Plasmid pAMCP48-600"/>
</dbReference>
<gene>
    <name evidence="1" type="ORF">BM524_19280</name>
</gene>
<reference evidence="1 2" key="1">
    <citation type="submission" date="2016-11" db="EMBL/GenBank/DDBJ databases">
        <title>Networking in microbes: conjugative elements and plasmids in the genus Alteromonas.</title>
        <authorList>
            <person name="Lopez-Perez M."/>
            <person name="Ramon-Marco N."/>
            <person name="Rodriguez-Valera F."/>
        </authorList>
    </citation>
    <scope>NUCLEOTIDE SEQUENCE [LARGE SCALE GENOMIC DNA]</scope>
    <source>
        <strain evidence="1 2">CP48</strain>
        <plasmid evidence="2">pamcp48-600</plasmid>
    </source>
</reference>